<feature type="compositionally biased region" description="Polar residues" evidence="9">
    <location>
        <begin position="413"/>
        <end position="425"/>
    </location>
</feature>
<evidence type="ECO:0000256" key="3">
    <source>
        <dbReference type="ARBA" id="ARBA00022737"/>
    </source>
</evidence>
<feature type="domain" description="C2H2-type" evidence="10">
    <location>
        <begin position="147"/>
        <end position="176"/>
    </location>
</feature>
<dbReference type="Pfam" id="PF00096">
    <property type="entry name" value="zf-C2H2"/>
    <property type="match status" value="4"/>
</dbReference>
<dbReference type="PROSITE" id="PS00028">
    <property type="entry name" value="ZINC_FINGER_C2H2_1"/>
    <property type="match status" value="6"/>
</dbReference>
<dbReference type="InterPro" id="IPR050589">
    <property type="entry name" value="Ikaros_C2H2-ZF"/>
</dbReference>
<evidence type="ECO:0000256" key="9">
    <source>
        <dbReference type="SAM" id="MobiDB-lite"/>
    </source>
</evidence>
<evidence type="ECO:0000313" key="13">
    <source>
        <dbReference type="RefSeq" id="XP_022250766.1"/>
    </source>
</evidence>
<protein>
    <submittedName>
        <fullName evidence="12 13">Zinc finger protein 236-like</fullName>
    </submittedName>
</protein>
<dbReference type="SMART" id="SM00355">
    <property type="entry name" value="ZnF_C2H2"/>
    <property type="match status" value="11"/>
</dbReference>
<reference evidence="12 13" key="1">
    <citation type="submission" date="2025-05" db="UniProtKB">
        <authorList>
            <consortium name="RefSeq"/>
        </authorList>
    </citation>
    <scope>IDENTIFICATION</scope>
    <source>
        <tissue evidence="12 13">Muscle</tissue>
    </source>
</reference>
<accession>A0ABM1T4G0</accession>
<evidence type="ECO:0000256" key="7">
    <source>
        <dbReference type="ARBA" id="ARBA00023242"/>
    </source>
</evidence>
<evidence type="ECO:0000256" key="1">
    <source>
        <dbReference type="ARBA" id="ARBA00004123"/>
    </source>
</evidence>
<dbReference type="RefSeq" id="XP_022250766.1">
    <property type="nucleotide sequence ID" value="XM_022395058.1"/>
</dbReference>
<feature type="domain" description="C2H2-type" evidence="10">
    <location>
        <begin position="261"/>
        <end position="288"/>
    </location>
</feature>
<dbReference type="PANTHER" id="PTHR24404:SF104">
    <property type="entry name" value="KRUEPPEL HOMOLOG 1-LIKE PROTEIN"/>
    <property type="match status" value="1"/>
</dbReference>
<feature type="region of interest" description="Disordered" evidence="9">
    <location>
        <begin position="397"/>
        <end position="426"/>
    </location>
</feature>
<dbReference type="GeneID" id="106466968"/>
<dbReference type="RefSeq" id="XP_013782735.2">
    <property type="nucleotide sequence ID" value="XM_013927281.2"/>
</dbReference>
<keyword evidence="7" id="KW-0539">Nucleus</keyword>
<keyword evidence="2" id="KW-0479">Metal-binding</keyword>
<organism evidence="11 13">
    <name type="scientific">Limulus polyphemus</name>
    <name type="common">Atlantic horseshoe crab</name>
    <dbReference type="NCBI Taxonomy" id="6850"/>
    <lineage>
        <taxon>Eukaryota</taxon>
        <taxon>Metazoa</taxon>
        <taxon>Ecdysozoa</taxon>
        <taxon>Arthropoda</taxon>
        <taxon>Chelicerata</taxon>
        <taxon>Merostomata</taxon>
        <taxon>Xiphosura</taxon>
        <taxon>Limulidae</taxon>
        <taxon>Limulus</taxon>
    </lineage>
</organism>
<feature type="domain" description="C2H2-type" evidence="10">
    <location>
        <begin position="205"/>
        <end position="232"/>
    </location>
</feature>
<evidence type="ECO:0000313" key="11">
    <source>
        <dbReference type="Proteomes" id="UP000694941"/>
    </source>
</evidence>
<dbReference type="PANTHER" id="PTHR24404">
    <property type="entry name" value="ZINC FINGER PROTEIN"/>
    <property type="match status" value="1"/>
</dbReference>
<dbReference type="Proteomes" id="UP000694941">
    <property type="component" value="Unplaced"/>
</dbReference>
<feature type="domain" description="C2H2-type" evidence="10">
    <location>
        <begin position="434"/>
        <end position="461"/>
    </location>
</feature>
<feature type="domain" description="C2H2-type" evidence="10">
    <location>
        <begin position="318"/>
        <end position="345"/>
    </location>
</feature>
<feature type="domain" description="C2H2-type" evidence="10">
    <location>
        <begin position="177"/>
        <end position="204"/>
    </location>
</feature>
<keyword evidence="3" id="KW-0677">Repeat</keyword>
<dbReference type="PROSITE" id="PS50157">
    <property type="entry name" value="ZINC_FINGER_C2H2_2"/>
    <property type="match status" value="9"/>
</dbReference>
<dbReference type="InterPro" id="IPR036236">
    <property type="entry name" value="Znf_C2H2_sf"/>
</dbReference>
<evidence type="ECO:0000313" key="12">
    <source>
        <dbReference type="RefSeq" id="XP_013782735.2"/>
    </source>
</evidence>
<evidence type="ECO:0000259" key="10">
    <source>
        <dbReference type="PROSITE" id="PS50157"/>
    </source>
</evidence>
<keyword evidence="6" id="KW-0238">DNA-binding</keyword>
<sequence length="970" mass="105998">MEDIHICGACKTQFSDIEEFLLHKQHHCHVQNEKLHTSSMGLPPTQQEVSNAASAINTSQESDLPGFMLPEQSVNHHSCDAAVSETVHSENNPISVGSITQDHDTVVQPLYTASIILPASIGMLGTDTTATKVTCTIQGKAPQVKKYKCSYEDCKFTSAYSKDYCRHQRIHSGEKPFSCQLCGKRFSRSDKVKAHQRTHTKERPFKCPNCDYAAKDRGSLTKHLRTHTDERPHKCQICPYACRRSSQLAVHLRTHTGDSPFYCVICETKFKINSDLKRHMRIHTGEKPFKCDMCNYRCAIKANLKTHIRVNHCTDNPLKCSSCNFTTPSRRALKEHEREHNEKSQRCSQCNYTASTRSALKIHARIHCEDKPFKCDHCSYSSKQLCNVRFHIKKKHPDKVEKDSSKKTFGQKHVTTPSSTKTQKNGKVLGNRTFKCDKCEASFARRDSYQSHLRHHRSCETLIQQTVVPVVSTSLTLVSSSNVITTSISPSSLPGSLVVQNPSLSPQNCIVTQATSQNLTPQFQTVNSYPSLRFSHGVVSGMPVEVQDSMHSSNGTPVFVIPASDNNGSLLFRSCSSTLEQSSSQEKSVSSTSYQQNQEPASPIGERITSQFNFNMPNTVNSSNFSIQGSQAKSSEDLRKDQPDCICSQSSLLPEGCCDTNVVIPHSTVSDSHESISTTSWVGSSQPSQVFHVDSSTSDVTSNGVMVQHGSLESGSTILCQVQTEGGGSVIIPLLPYNQGRVSRATESGLVIQQCTEASGLNQQSLLQITPNVQYLFSHSIGPTINSEQTVHLDVAGINFPTSNIPSSPLQIASSIPLASLSSVEVAQHIGITNGIPGQTGTDHDKVQNSKCLENMRVQMFANGQALNTNHLVSSQNISQPVILASPPAVSNPDIPGIVLQAAPNLQNITSVTTIPLETVTLHASNNTIEGARENSHNSSETACVLSSSSSLKSNSLVSVGQIADSHTVL</sequence>
<dbReference type="Gene3D" id="3.30.160.60">
    <property type="entry name" value="Classic Zinc Finger"/>
    <property type="match status" value="8"/>
</dbReference>
<feature type="domain" description="C2H2-type" evidence="10">
    <location>
        <begin position="345"/>
        <end position="372"/>
    </location>
</feature>
<dbReference type="SUPFAM" id="SSF57667">
    <property type="entry name" value="beta-beta-alpha zinc fingers"/>
    <property type="match status" value="7"/>
</dbReference>
<keyword evidence="4 8" id="KW-0863">Zinc-finger</keyword>
<dbReference type="InterPro" id="IPR013087">
    <property type="entry name" value="Znf_C2H2_type"/>
</dbReference>
<feature type="compositionally biased region" description="Low complexity" evidence="9">
    <location>
        <begin position="583"/>
        <end position="595"/>
    </location>
</feature>
<feature type="domain" description="C2H2-type" evidence="10">
    <location>
        <begin position="289"/>
        <end position="317"/>
    </location>
</feature>
<evidence type="ECO:0000256" key="5">
    <source>
        <dbReference type="ARBA" id="ARBA00022833"/>
    </source>
</evidence>
<evidence type="ECO:0000256" key="6">
    <source>
        <dbReference type="ARBA" id="ARBA00023125"/>
    </source>
</evidence>
<feature type="region of interest" description="Disordered" evidence="9">
    <location>
        <begin position="583"/>
        <end position="602"/>
    </location>
</feature>
<dbReference type="Pfam" id="PF13909">
    <property type="entry name" value="zf-H2C2_5"/>
    <property type="match status" value="1"/>
</dbReference>
<evidence type="ECO:0000256" key="4">
    <source>
        <dbReference type="ARBA" id="ARBA00022771"/>
    </source>
</evidence>
<feature type="domain" description="C2H2-type" evidence="10">
    <location>
        <begin position="233"/>
        <end position="260"/>
    </location>
</feature>
<gene>
    <name evidence="12 13" type="primary">LOC106466968</name>
</gene>
<evidence type="ECO:0000256" key="8">
    <source>
        <dbReference type="PROSITE-ProRule" id="PRU00042"/>
    </source>
</evidence>
<comment type="subcellular location">
    <subcellularLocation>
        <location evidence="1">Nucleus</location>
    </subcellularLocation>
</comment>
<name>A0ABM1T4G0_LIMPO</name>
<evidence type="ECO:0000256" key="2">
    <source>
        <dbReference type="ARBA" id="ARBA00022723"/>
    </source>
</evidence>
<keyword evidence="5" id="KW-0862">Zinc</keyword>
<proteinExistence type="predicted"/>
<keyword evidence="11" id="KW-1185">Reference proteome</keyword>